<dbReference type="Gene3D" id="3.60.10.10">
    <property type="entry name" value="Endonuclease/exonuclease/phosphatase"/>
    <property type="match status" value="1"/>
</dbReference>
<dbReference type="OrthoDB" id="2671967at2759"/>
<feature type="non-terminal residue" evidence="2">
    <location>
        <position position="357"/>
    </location>
</feature>
<accession>A0A9P5ZG29</accession>
<gene>
    <name evidence="2" type="ORF">BDN71DRAFT_1405628</name>
</gene>
<dbReference type="GO" id="GO:0006281">
    <property type="term" value="P:DNA repair"/>
    <property type="evidence" value="ECO:0007669"/>
    <property type="project" value="InterPro"/>
</dbReference>
<dbReference type="AlphaFoldDB" id="A0A9P5ZG29"/>
<dbReference type="SUPFAM" id="SSF56219">
    <property type="entry name" value="DNase I-like"/>
    <property type="match status" value="1"/>
</dbReference>
<dbReference type="InterPro" id="IPR037493">
    <property type="entry name" value="ExoIII-like"/>
</dbReference>
<dbReference type="PANTHER" id="PTHR43250:SF2">
    <property type="entry name" value="EXODEOXYRIBONUCLEASE III"/>
    <property type="match status" value="1"/>
</dbReference>
<evidence type="ECO:0000259" key="1">
    <source>
        <dbReference type="Pfam" id="PF03372"/>
    </source>
</evidence>
<evidence type="ECO:0000313" key="2">
    <source>
        <dbReference type="EMBL" id="KAF9486821.1"/>
    </source>
</evidence>
<dbReference type="InterPro" id="IPR036691">
    <property type="entry name" value="Endo/exonu/phosph_ase_sf"/>
</dbReference>
<evidence type="ECO:0000313" key="3">
    <source>
        <dbReference type="Proteomes" id="UP000807025"/>
    </source>
</evidence>
<feature type="domain" description="Endonuclease/exonuclease/phosphatase" evidence="1">
    <location>
        <begin position="150"/>
        <end position="338"/>
    </location>
</feature>
<proteinExistence type="predicted"/>
<dbReference type="EMBL" id="MU154907">
    <property type="protein sequence ID" value="KAF9486821.1"/>
    <property type="molecule type" value="Genomic_DNA"/>
</dbReference>
<dbReference type="Proteomes" id="UP000807025">
    <property type="component" value="Unassembled WGS sequence"/>
</dbReference>
<name>A0A9P5ZG29_PLEER</name>
<comment type="caution">
    <text evidence="2">The sequence shown here is derived from an EMBL/GenBank/DDBJ whole genome shotgun (WGS) entry which is preliminary data.</text>
</comment>
<dbReference type="Pfam" id="PF03372">
    <property type="entry name" value="Exo_endo_phos"/>
    <property type="match status" value="1"/>
</dbReference>
<dbReference type="GO" id="GO:0008311">
    <property type="term" value="F:double-stranded DNA 3'-5' DNA exonuclease activity"/>
    <property type="evidence" value="ECO:0007669"/>
    <property type="project" value="InterPro"/>
</dbReference>
<reference evidence="2" key="1">
    <citation type="submission" date="2020-11" db="EMBL/GenBank/DDBJ databases">
        <authorList>
            <consortium name="DOE Joint Genome Institute"/>
            <person name="Ahrendt S."/>
            <person name="Riley R."/>
            <person name="Andreopoulos W."/>
            <person name="Labutti K."/>
            <person name="Pangilinan J."/>
            <person name="Ruiz-Duenas F.J."/>
            <person name="Barrasa J.M."/>
            <person name="Sanchez-Garcia M."/>
            <person name="Camarero S."/>
            <person name="Miyauchi S."/>
            <person name="Serrano A."/>
            <person name="Linde D."/>
            <person name="Babiker R."/>
            <person name="Drula E."/>
            <person name="Ayuso-Fernandez I."/>
            <person name="Pacheco R."/>
            <person name="Padilla G."/>
            <person name="Ferreira P."/>
            <person name="Barriuso J."/>
            <person name="Kellner H."/>
            <person name="Castanera R."/>
            <person name="Alfaro M."/>
            <person name="Ramirez L."/>
            <person name="Pisabarro A.G."/>
            <person name="Kuo A."/>
            <person name="Tritt A."/>
            <person name="Lipzen A."/>
            <person name="He G."/>
            <person name="Yan M."/>
            <person name="Ng V."/>
            <person name="Cullen D."/>
            <person name="Martin F."/>
            <person name="Rosso M.-N."/>
            <person name="Henrissat B."/>
            <person name="Hibbett D."/>
            <person name="Martinez A.T."/>
            <person name="Grigoriev I.V."/>
        </authorList>
    </citation>
    <scope>NUCLEOTIDE SEQUENCE</scope>
    <source>
        <strain evidence="2">ATCC 90797</strain>
    </source>
</reference>
<dbReference type="PANTHER" id="PTHR43250">
    <property type="entry name" value="EXODEOXYRIBONUCLEASE III"/>
    <property type="match status" value="1"/>
</dbReference>
<protein>
    <submittedName>
        <fullName evidence="2">DNase I-like protein</fullName>
    </submittedName>
</protein>
<keyword evidence="3" id="KW-1185">Reference proteome</keyword>
<dbReference type="InterPro" id="IPR005135">
    <property type="entry name" value="Endo/exonuclease/phosphatase"/>
</dbReference>
<organism evidence="2 3">
    <name type="scientific">Pleurotus eryngii</name>
    <name type="common">Boletus of the steppes</name>
    <dbReference type="NCBI Taxonomy" id="5323"/>
    <lineage>
        <taxon>Eukaryota</taxon>
        <taxon>Fungi</taxon>
        <taxon>Dikarya</taxon>
        <taxon>Basidiomycota</taxon>
        <taxon>Agaricomycotina</taxon>
        <taxon>Agaricomycetes</taxon>
        <taxon>Agaricomycetidae</taxon>
        <taxon>Agaricales</taxon>
        <taxon>Pleurotineae</taxon>
        <taxon>Pleurotaceae</taxon>
        <taxon>Pleurotus</taxon>
    </lineage>
</organism>
<sequence length="357" mass="41158">MAESEIGPVHYGRLFQPTKESERGKYPKFVVFNTGDTTVSEFYRVIKTCLDVTWSSGITKVTRIVNGRTPPRLIIQVRPDMAEMFRKSLRETFRERNPRLRTLLSQGFRNNKLKASMVGKWRTEEWKPYSVRKKSSRVEETVGSDWDTFASWNINGFNSKRLAVGAFLVENKVAVACLQETLHTTAWSPLRIQGYYSFSINRQKGFRGQAILVKNGIPAYRIPHEDSQILHVKISQWKTGRGNFPLHVFSCYWPSGGNRAGERKVLYKKLCQLADEIAKAEENPMILMAGDFNEPYDKVVRRFGYSTVMDVREMRGSRLTRFPKSGPVKDLDHFITSAHLKEYTKKSRVIRNQDASD</sequence>